<dbReference type="InterPro" id="IPR029021">
    <property type="entry name" value="Prot-tyrosine_phosphatase-like"/>
</dbReference>
<feature type="region of interest" description="Disordered" evidence="1">
    <location>
        <begin position="489"/>
        <end position="531"/>
    </location>
</feature>
<dbReference type="PROSITE" id="PS00383">
    <property type="entry name" value="TYR_PHOSPHATASE_1"/>
    <property type="match status" value="1"/>
</dbReference>
<evidence type="ECO:0000313" key="2">
    <source>
        <dbReference type="EMBL" id="JAP69222.1"/>
    </source>
</evidence>
<dbReference type="EMBL" id="GEFM01006574">
    <property type="protein sequence ID" value="JAP69222.1"/>
    <property type="molecule type" value="mRNA"/>
</dbReference>
<reference evidence="2" key="1">
    <citation type="submission" date="2016-02" db="EMBL/GenBank/DDBJ databases">
        <title>RNAseq analyses of the midgut from blood- or serum-fed Ixodes ricinus ticks.</title>
        <authorList>
            <person name="Perner J."/>
            <person name="Provaznik J."/>
            <person name="Schrenkova J."/>
            <person name="Urbanova V."/>
            <person name="Ribeiro J.M."/>
            <person name="Kopacek P."/>
        </authorList>
    </citation>
    <scope>NUCLEOTIDE SEQUENCE</scope>
    <source>
        <tissue evidence="2">Gut</tissue>
    </source>
</reference>
<evidence type="ECO:0000256" key="1">
    <source>
        <dbReference type="SAM" id="MobiDB-lite"/>
    </source>
</evidence>
<feature type="compositionally biased region" description="Polar residues" evidence="1">
    <location>
        <begin position="491"/>
        <end position="504"/>
    </location>
</feature>
<dbReference type="AlphaFoldDB" id="A0A131XSA1"/>
<sequence>MASPRASSAMEAVTEVDVYDLLELACKSVYRAKDGDSQQYASIQKKCEDLFAKDYLFSVISNEQGTLNGAYPANIVFLEQPLSGHNADPVIRPCASSTPPCDAARLREQILKARNARCRARFPVPVILYEGKRICRSATLSSGPEIYGRYGYDYFFSEQPPEVDVAADCASECGNGHKAEEGNGALKESSINQSSSDWQLFTKVRKEDIRLLQIMSVNLICDFMVEKKKVKMWMNVTSSEKVDKENRYNDFAILALPYPGCEFFRGYRDNEYNGEGLVYDWSQAFVDVALDIPDDTISSQLNIDWKKYTTWDVVRLTQNYMKLLLKYIFDGNTGLLVHCISGWDRTPLFVSLLRLSLWADGRIHPSLTANEMAYLTVAYDWFLFGHHLPDRLEKGEEIFFFCFYMLKHLDSEDFSILTLKGNRERRNTSDSNFEHILLEEERLGSNTSLNSSCSSVSSRDLPPAVFPVPDSGDESLSFGNGNYVYHGASGTPPTLTNSSENGSPLQHGRCFAPPSSPVAVPTSLRQRSESSSSVCAGSWQVINGTGSVRSSVSARDAVSSPTTLELNRNASSSRSSLNGRHLEDKADGPLQRAVLLNRRRQRLQDVRKVIDNTYKTIIAGRFSGGRADGLGGFLQKMGLRSPAKATAV</sequence>
<organism evidence="2">
    <name type="scientific">Ixodes ricinus</name>
    <name type="common">Common tick</name>
    <name type="synonym">Acarus ricinus</name>
    <dbReference type="NCBI Taxonomy" id="34613"/>
    <lineage>
        <taxon>Eukaryota</taxon>
        <taxon>Metazoa</taxon>
        <taxon>Ecdysozoa</taxon>
        <taxon>Arthropoda</taxon>
        <taxon>Chelicerata</taxon>
        <taxon>Arachnida</taxon>
        <taxon>Acari</taxon>
        <taxon>Parasitiformes</taxon>
        <taxon>Ixodida</taxon>
        <taxon>Ixodoidea</taxon>
        <taxon>Ixodidae</taxon>
        <taxon>Ixodinae</taxon>
        <taxon>Ixodes</taxon>
    </lineage>
</organism>
<dbReference type="InterPro" id="IPR039802">
    <property type="entry name" value="MTMR14"/>
</dbReference>
<protein>
    <submittedName>
        <fullName evidence="2">Putative myotubularin-related protein 14</fullName>
    </submittedName>
</protein>
<dbReference type="InterPro" id="IPR016130">
    <property type="entry name" value="Tyr_Pase_AS"/>
</dbReference>
<dbReference type="GO" id="GO:0004438">
    <property type="term" value="F:phosphatidylinositol-3-phosphate phosphatase activity"/>
    <property type="evidence" value="ECO:0007669"/>
    <property type="project" value="InterPro"/>
</dbReference>
<dbReference type="SUPFAM" id="SSF52799">
    <property type="entry name" value="(Phosphotyrosine protein) phosphatases II"/>
    <property type="match status" value="1"/>
</dbReference>
<dbReference type="PANTHER" id="PTHR13524:SF2">
    <property type="entry name" value="MYOTUBULARIN-RELATED PROTEIN 14"/>
    <property type="match status" value="1"/>
</dbReference>
<accession>A0A131XSA1</accession>
<dbReference type="CDD" id="cd13213">
    <property type="entry name" value="PH-GRAM_MTMR14"/>
    <property type="match status" value="1"/>
</dbReference>
<name>A0A131XSA1_IXORI</name>
<dbReference type="PANTHER" id="PTHR13524">
    <property type="entry name" value="MYOTUBULARIN-RELATED"/>
    <property type="match status" value="1"/>
</dbReference>
<proteinExistence type="evidence at transcript level"/>
<dbReference type="InterPro" id="IPR039803">
    <property type="entry name" value="MTMR14_PH-GRAM"/>
</dbReference>